<dbReference type="RefSeq" id="WP_378484493.1">
    <property type="nucleotide sequence ID" value="NZ_JBHUFB010000009.1"/>
</dbReference>
<name>A0ABW4P0J0_9NOCA</name>
<sequence>MNETPGGRHDYLLSFEGIRQDFTARGGNAVRAIDDITLNVVRGETLGIVGESGCGKSTLARAAMLLRKPTDGRIIFDDTVVTDLRGAALRKQRMRMQMVFQDPNDSLDPRYRIDRSIMEPLLAGGRPRGEARRDMESALVSAGLDPEVASRHPHEFSGGQRQRIAIARAIAAHPEFIVLDEPTSALDVSIQAQILNLLARLQREENLTYMFISHNLAVVRHLATRVAVMYLGRIVEVGTTEEVFGNPQHPYTKALLSAVPDPNRPATPIVLDGDLPSPRQRYTGCAFASRCWLATDACRTAKPTLDDHTDSQGAHLSACHHADRVSEDLVPALAG</sequence>
<keyword evidence="3" id="KW-0547">Nucleotide-binding</keyword>
<dbReference type="Proteomes" id="UP001597286">
    <property type="component" value="Unassembled WGS sequence"/>
</dbReference>
<dbReference type="InterPro" id="IPR050319">
    <property type="entry name" value="ABC_transp_ATP-bind"/>
</dbReference>
<dbReference type="InterPro" id="IPR003593">
    <property type="entry name" value="AAA+_ATPase"/>
</dbReference>
<dbReference type="Gene3D" id="3.40.50.300">
    <property type="entry name" value="P-loop containing nucleotide triphosphate hydrolases"/>
    <property type="match status" value="1"/>
</dbReference>
<keyword evidence="7" id="KW-1185">Reference proteome</keyword>
<dbReference type="PROSITE" id="PS50893">
    <property type="entry name" value="ABC_TRANSPORTER_2"/>
    <property type="match status" value="1"/>
</dbReference>
<evidence type="ECO:0000256" key="4">
    <source>
        <dbReference type="ARBA" id="ARBA00022840"/>
    </source>
</evidence>
<dbReference type="CDD" id="cd03257">
    <property type="entry name" value="ABC_NikE_OppD_transporters"/>
    <property type="match status" value="1"/>
</dbReference>
<proteinExistence type="inferred from homology"/>
<keyword evidence="4 6" id="KW-0067">ATP-binding</keyword>
<dbReference type="SMART" id="SM00382">
    <property type="entry name" value="AAA"/>
    <property type="match status" value="1"/>
</dbReference>
<dbReference type="EMBL" id="JBHUFB010000009">
    <property type="protein sequence ID" value="MFD1811956.1"/>
    <property type="molecule type" value="Genomic_DNA"/>
</dbReference>
<accession>A0ABW4P0J0</accession>
<dbReference type="PANTHER" id="PTHR43776:SF7">
    <property type="entry name" value="D,D-DIPEPTIDE TRANSPORT ATP-BINDING PROTEIN DDPF-RELATED"/>
    <property type="match status" value="1"/>
</dbReference>
<dbReference type="SUPFAM" id="SSF52540">
    <property type="entry name" value="P-loop containing nucleoside triphosphate hydrolases"/>
    <property type="match status" value="1"/>
</dbReference>
<dbReference type="InterPro" id="IPR017871">
    <property type="entry name" value="ABC_transporter-like_CS"/>
</dbReference>
<dbReference type="InterPro" id="IPR013563">
    <property type="entry name" value="Oligopep_ABC_C"/>
</dbReference>
<dbReference type="Pfam" id="PF00005">
    <property type="entry name" value="ABC_tran"/>
    <property type="match status" value="1"/>
</dbReference>
<evidence type="ECO:0000313" key="6">
    <source>
        <dbReference type="EMBL" id="MFD1811956.1"/>
    </source>
</evidence>
<reference evidence="7" key="1">
    <citation type="journal article" date="2019" name="Int. J. Syst. Evol. Microbiol.">
        <title>The Global Catalogue of Microorganisms (GCM) 10K type strain sequencing project: providing services to taxonomists for standard genome sequencing and annotation.</title>
        <authorList>
            <consortium name="The Broad Institute Genomics Platform"/>
            <consortium name="The Broad Institute Genome Sequencing Center for Infectious Disease"/>
            <person name="Wu L."/>
            <person name="Ma J."/>
        </authorList>
    </citation>
    <scope>NUCLEOTIDE SEQUENCE [LARGE SCALE GENOMIC DNA]</scope>
    <source>
        <strain evidence="7">DT72</strain>
    </source>
</reference>
<evidence type="ECO:0000313" key="7">
    <source>
        <dbReference type="Proteomes" id="UP001597286"/>
    </source>
</evidence>
<comment type="similarity">
    <text evidence="1">Belongs to the ABC transporter superfamily.</text>
</comment>
<dbReference type="Pfam" id="PF08352">
    <property type="entry name" value="oligo_HPY"/>
    <property type="match status" value="1"/>
</dbReference>
<comment type="caution">
    <text evidence="6">The sequence shown here is derived from an EMBL/GenBank/DDBJ whole genome shotgun (WGS) entry which is preliminary data.</text>
</comment>
<dbReference type="PANTHER" id="PTHR43776">
    <property type="entry name" value="TRANSPORT ATP-BINDING PROTEIN"/>
    <property type="match status" value="1"/>
</dbReference>
<evidence type="ECO:0000256" key="1">
    <source>
        <dbReference type="ARBA" id="ARBA00005417"/>
    </source>
</evidence>
<keyword evidence="2" id="KW-0813">Transport</keyword>
<dbReference type="InterPro" id="IPR027417">
    <property type="entry name" value="P-loop_NTPase"/>
</dbReference>
<organism evidence="6 7">
    <name type="scientific">Rhodococcus gannanensis</name>
    <dbReference type="NCBI Taxonomy" id="1960308"/>
    <lineage>
        <taxon>Bacteria</taxon>
        <taxon>Bacillati</taxon>
        <taxon>Actinomycetota</taxon>
        <taxon>Actinomycetes</taxon>
        <taxon>Mycobacteriales</taxon>
        <taxon>Nocardiaceae</taxon>
        <taxon>Rhodococcus</taxon>
    </lineage>
</organism>
<protein>
    <submittedName>
        <fullName evidence="6">Oligopeptide/dipeptide ABC transporter ATP-binding protein</fullName>
    </submittedName>
</protein>
<dbReference type="PROSITE" id="PS00211">
    <property type="entry name" value="ABC_TRANSPORTER_1"/>
    <property type="match status" value="1"/>
</dbReference>
<dbReference type="NCBIfam" id="TIGR01727">
    <property type="entry name" value="oligo_HPY"/>
    <property type="match status" value="1"/>
</dbReference>
<dbReference type="GO" id="GO:0005524">
    <property type="term" value="F:ATP binding"/>
    <property type="evidence" value="ECO:0007669"/>
    <property type="project" value="UniProtKB-KW"/>
</dbReference>
<dbReference type="InterPro" id="IPR003439">
    <property type="entry name" value="ABC_transporter-like_ATP-bd"/>
</dbReference>
<evidence type="ECO:0000256" key="2">
    <source>
        <dbReference type="ARBA" id="ARBA00022448"/>
    </source>
</evidence>
<evidence type="ECO:0000256" key="3">
    <source>
        <dbReference type="ARBA" id="ARBA00022741"/>
    </source>
</evidence>
<feature type="domain" description="ABC transporter" evidence="5">
    <location>
        <begin position="13"/>
        <end position="256"/>
    </location>
</feature>
<gene>
    <name evidence="6" type="ORF">ACFSJG_06985</name>
</gene>
<evidence type="ECO:0000259" key="5">
    <source>
        <dbReference type="PROSITE" id="PS50893"/>
    </source>
</evidence>